<dbReference type="InterPro" id="IPR029060">
    <property type="entry name" value="PIN-like_dom_sf"/>
</dbReference>
<dbReference type="PANTHER" id="PTHR16161">
    <property type="entry name" value="TRANSCRIPTIONAL PROTEIN SWT1"/>
    <property type="match status" value="1"/>
</dbReference>
<keyword evidence="3" id="KW-0539">Nucleus</keyword>
<dbReference type="GeneID" id="62197698"/>
<dbReference type="AlphaFoldDB" id="A0A875SE05"/>
<evidence type="ECO:0000256" key="5">
    <source>
        <dbReference type="ARBA" id="ARBA00074620"/>
    </source>
</evidence>
<evidence type="ECO:0000256" key="3">
    <source>
        <dbReference type="ARBA" id="ARBA00023242"/>
    </source>
</evidence>
<reference evidence="7" key="1">
    <citation type="submission" date="2020-10" db="EMBL/GenBank/DDBJ databases">
        <authorList>
            <person name="Roach M.J.R."/>
        </authorList>
    </citation>
    <scope>NUCLEOTIDE SEQUENCE</scope>
    <source>
        <strain evidence="7">CBS 1945</strain>
    </source>
</reference>
<evidence type="ECO:0000256" key="2">
    <source>
        <dbReference type="ARBA" id="ARBA00023163"/>
    </source>
</evidence>
<sequence>MNLDEDMAEIEDLSDLSQITDITLRQRNTTSGYDNYTTSTFQNTTGGDTSKTTVYLVVDTNFIVSHLRLLNDLQALHTSYNDTYRIIIPKQVIRELDGLKNANKYEGGLEIGKLARMAIDWCYKNMHDNDIIVRGQKLYECLNRDVVKDDAILDCCLYLKVNHSTSLIILMSNDKNLCVKALTNEVMTISYRKGMTAELIASKIVEESGFQGLHRPVRENLIDDNSDLFVRESTPGAYDDDVMLVDDESEHEIRSATHLEELSSSIYDQAKVLVLEAVDFAVKKSFGDEIDLIGYDSSKVNSLRDACYTIKQLGISTFSEYFNRSSFDPIRSLNSRHQLKLLSSVPVTLEDLKLFREFWARFLTEIYKKREQKLNNDLKSILSYWDRAVNSI</sequence>
<dbReference type="PANTHER" id="PTHR16161:SF0">
    <property type="entry name" value="TRANSCRIPTIONAL PROTEIN SWT1"/>
    <property type="match status" value="1"/>
</dbReference>
<dbReference type="SMART" id="SM00670">
    <property type="entry name" value="PINc"/>
    <property type="match status" value="1"/>
</dbReference>
<dbReference type="Proteomes" id="UP000662931">
    <property type="component" value="Chromosome 4"/>
</dbReference>
<dbReference type="InterPro" id="IPR049014">
    <property type="entry name" value="SWT1_C"/>
</dbReference>
<keyword evidence="2" id="KW-0804">Transcription</keyword>
<dbReference type="GO" id="GO:0005634">
    <property type="term" value="C:nucleus"/>
    <property type="evidence" value="ECO:0007669"/>
    <property type="project" value="UniProtKB-SubCell"/>
</dbReference>
<evidence type="ECO:0000313" key="8">
    <source>
        <dbReference type="Proteomes" id="UP000662931"/>
    </source>
</evidence>
<dbReference type="KEGG" id="bnn:FOA43_004298"/>
<dbReference type="CDD" id="cd18727">
    <property type="entry name" value="PIN_Swt1-like"/>
    <property type="match status" value="1"/>
</dbReference>
<name>A0A875SE05_EENNA</name>
<dbReference type="OrthoDB" id="2017974at2759"/>
<dbReference type="FunFam" id="3.40.50.1010:FF:000045">
    <property type="entry name" value="Transcriptional protein swt1"/>
    <property type="match status" value="1"/>
</dbReference>
<comment type="similarity">
    <text evidence="4">Belongs to the SWT1 family.</text>
</comment>
<dbReference type="RefSeq" id="XP_038780469.1">
    <property type="nucleotide sequence ID" value="XM_038924541.1"/>
</dbReference>
<evidence type="ECO:0000256" key="4">
    <source>
        <dbReference type="ARBA" id="ARBA00060839"/>
    </source>
</evidence>
<dbReference type="Pfam" id="PF13638">
    <property type="entry name" value="PIN_4"/>
    <property type="match status" value="1"/>
</dbReference>
<protein>
    <recommendedName>
        <fullName evidence="5">Transcriptional protein SWT1</fullName>
    </recommendedName>
</protein>
<dbReference type="SUPFAM" id="SSF88723">
    <property type="entry name" value="PIN domain-like"/>
    <property type="match status" value="1"/>
</dbReference>
<evidence type="ECO:0000256" key="1">
    <source>
        <dbReference type="ARBA" id="ARBA00004123"/>
    </source>
</evidence>
<gene>
    <name evidence="7" type="ORF">FOA43_004298</name>
</gene>
<dbReference type="InterPro" id="IPR052626">
    <property type="entry name" value="SWT1_Regulator"/>
</dbReference>
<dbReference type="GO" id="GO:0004540">
    <property type="term" value="F:RNA nuclease activity"/>
    <property type="evidence" value="ECO:0007669"/>
    <property type="project" value="UniProtKB-ARBA"/>
</dbReference>
<dbReference type="InterPro" id="IPR002716">
    <property type="entry name" value="PIN_dom"/>
</dbReference>
<organism evidence="7 8">
    <name type="scientific">Eeniella nana</name>
    <name type="common">Yeast</name>
    <name type="synonym">Brettanomyces nanus</name>
    <dbReference type="NCBI Taxonomy" id="13502"/>
    <lineage>
        <taxon>Eukaryota</taxon>
        <taxon>Fungi</taxon>
        <taxon>Dikarya</taxon>
        <taxon>Ascomycota</taxon>
        <taxon>Saccharomycotina</taxon>
        <taxon>Pichiomycetes</taxon>
        <taxon>Pichiales</taxon>
        <taxon>Pichiaceae</taxon>
        <taxon>Brettanomyces</taxon>
    </lineage>
</organism>
<keyword evidence="8" id="KW-1185">Reference proteome</keyword>
<accession>A0A875SE05</accession>
<evidence type="ECO:0000259" key="6">
    <source>
        <dbReference type="SMART" id="SM00670"/>
    </source>
</evidence>
<feature type="domain" description="PIN" evidence="6">
    <location>
        <begin position="54"/>
        <end position="179"/>
    </location>
</feature>
<proteinExistence type="inferred from homology"/>
<comment type="subcellular location">
    <subcellularLocation>
        <location evidence="1">Nucleus</location>
    </subcellularLocation>
</comment>
<dbReference type="EMBL" id="CP064815">
    <property type="protein sequence ID" value="QPG76904.1"/>
    <property type="molecule type" value="Genomic_DNA"/>
</dbReference>
<evidence type="ECO:0000313" key="7">
    <source>
        <dbReference type="EMBL" id="QPG76904.1"/>
    </source>
</evidence>
<dbReference type="Gene3D" id="3.40.50.1010">
    <property type="entry name" value="5'-nuclease"/>
    <property type="match status" value="1"/>
</dbReference>
<dbReference type="Pfam" id="PF21693">
    <property type="entry name" value="SWT1_3rd"/>
    <property type="match status" value="1"/>
</dbReference>